<comment type="caution">
    <text evidence="1">The sequence shown here is derived from an EMBL/GenBank/DDBJ whole genome shotgun (WGS) entry which is preliminary data.</text>
</comment>
<sequence length="175" mass="20218">MANNKTKIVLDSDVVIHFMKGDCFTILFDIFPEYQYLILDVVYAELTRNPQTKTFIDNISKFMTSKIQIIEFKPNGSMMKEYALLLKTLGKGESACMIYCYKNHDVLGSSNLKDIKEYCESHDITYLTTLDFLYYAYIRKKMTKQECDSFIQQVIAKGSILPIVDISKYSCSVII</sequence>
<proteinExistence type="predicted"/>
<dbReference type="OrthoDB" id="793116at2"/>
<accession>A0A069D291</accession>
<gene>
    <name evidence="1" type="ORF">JCM15093_1690</name>
</gene>
<dbReference type="STRING" id="1121097.GCA_000428125_01542"/>
<dbReference type="EMBL" id="BAJS01000007">
    <property type="protein sequence ID" value="GAK36522.1"/>
    <property type="molecule type" value="Genomic_DNA"/>
</dbReference>
<keyword evidence="2" id="KW-1185">Reference proteome</keyword>
<dbReference type="RefSeq" id="WP_024996406.1">
    <property type="nucleotide sequence ID" value="NZ_ATZI01000004.1"/>
</dbReference>
<dbReference type="Proteomes" id="UP000027601">
    <property type="component" value="Unassembled WGS sequence"/>
</dbReference>
<dbReference type="eggNOG" id="ENOG5032RNA">
    <property type="taxonomic scope" value="Bacteria"/>
</dbReference>
<name>A0A069D291_9BACE</name>
<organism evidence="1 2">
    <name type="scientific">Bacteroides graminisolvens DSM 19988 = JCM 15093</name>
    <dbReference type="NCBI Taxonomy" id="1121097"/>
    <lineage>
        <taxon>Bacteria</taxon>
        <taxon>Pseudomonadati</taxon>
        <taxon>Bacteroidota</taxon>
        <taxon>Bacteroidia</taxon>
        <taxon>Bacteroidales</taxon>
        <taxon>Bacteroidaceae</taxon>
        <taxon>Bacteroides</taxon>
    </lineage>
</organism>
<protein>
    <recommendedName>
        <fullName evidence="3">PIN domain-containing protein</fullName>
    </recommendedName>
</protein>
<dbReference type="AlphaFoldDB" id="A0A069D291"/>
<evidence type="ECO:0008006" key="3">
    <source>
        <dbReference type="Google" id="ProtNLM"/>
    </source>
</evidence>
<evidence type="ECO:0000313" key="1">
    <source>
        <dbReference type="EMBL" id="GAK36522.1"/>
    </source>
</evidence>
<reference evidence="1 2" key="1">
    <citation type="journal article" date="2015" name="Microbes Environ.">
        <title>Distribution and evolution of nitrogen fixation genes in the phylum bacteroidetes.</title>
        <authorList>
            <person name="Inoue J."/>
            <person name="Oshima K."/>
            <person name="Suda W."/>
            <person name="Sakamoto M."/>
            <person name="Iino T."/>
            <person name="Noda S."/>
            <person name="Hongoh Y."/>
            <person name="Hattori M."/>
            <person name="Ohkuma M."/>
        </authorList>
    </citation>
    <scope>NUCLEOTIDE SEQUENCE [LARGE SCALE GENOMIC DNA]</scope>
    <source>
        <strain evidence="1 2">JCM 15093</strain>
    </source>
</reference>
<evidence type="ECO:0000313" key="2">
    <source>
        <dbReference type="Proteomes" id="UP000027601"/>
    </source>
</evidence>